<organism evidence="2 3">
    <name type="scientific">Bicyclus anynana</name>
    <name type="common">Squinting bush brown butterfly</name>
    <dbReference type="NCBI Taxonomy" id="110368"/>
    <lineage>
        <taxon>Eukaryota</taxon>
        <taxon>Metazoa</taxon>
        <taxon>Ecdysozoa</taxon>
        <taxon>Arthropoda</taxon>
        <taxon>Hexapoda</taxon>
        <taxon>Insecta</taxon>
        <taxon>Pterygota</taxon>
        <taxon>Neoptera</taxon>
        <taxon>Endopterygota</taxon>
        <taxon>Lepidoptera</taxon>
        <taxon>Glossata</taxon>
        <taxon>Ditrysia</taxon>
        <taxon>Papilionoidea</taxon>
        <taxon>Nymphalidae</taxon>
        <taxon>Satyrinae</taxon>
        <taxon>Satyrini</taxon>
        <taxon>Mycalesina</taxon>
        <taxon>Bicyclus</taxon>
    </lineage>
</organism>
<sequence length="118" mass="13121">MRVLAILSLLCVLALGSCQSHDLVLGQATYGDVVVYKVNEYKYGFPLIVRTSTIEFPEPGTHNFAYIKSIYVKDNYIDGTGGYPTISAGGVGQRFVKIKLKSQRSHGFNFTITIYGRY</sequence>
<reference evidence="3" key="2">
    <citation type="submission" date="2025-08" db="UniProtKB">
        <authorList>
            <consortium name="RefSeq"/>
        </authorList>
    </citation>
    <scope>IDENTIFICATION</scope>
</reference>
<accession>A0A6J1N386</accession>
<dbReference type="KEGG" id="bany:112045406"/>
<dbReference type="Pfam" id="PF15868">
    <property type="entry name" value="MBF2"/>
    <property type="match status" value="1"/>
</dbReference>
<feature type="signal peptide" evidence="1">
    <location>
        <begin position="1"/>
        <end position="20"/>
    </location>
</feature>
<proteinExistence type="predicted"/>
<dbReference type="OrthoDB" id="8192785at2759"/>
<evidence type="ECO:0000313" key="3">
    <source>
        <dbReference type="RefSeq" id="XP_023937341.1"/>
    </source>
</evidence>
<dbReference type="Proteomes" id="UP001652582">
    <property type="component" value="Chromosome 2"/>
</dbReference>
<dbReference type="AlphaFoldDB" id="A0A6J1N386"/>
<dbReference type="PANTHER" id="PTHR37685">
    <property type="entry name" value="GEO11136P1-RELATED"/>
    <property type="match status" value="1"/>
</dbReference>
<keyword evidence="1" id="KW-0732">Signal</keyword>
<dbReference type="PROSITE" id="PS51257">
    <property type="entry name" value="PROKAR_LIPOPROTEIN"/>
    <property type="match status" value="1"/>
</dbReference>
<reference evidence="2" key="1">
    <citation type="submission" date="2025-05" db="UniProtKB">
        <authorList>
            <consortium name="RefSeq"/>
        </authorList>
    </citation>
    <scope>NUCLEOTIDE SEQUENCE [LARGE SCALE GENOMIC DNA]</scope>
</reference>
<dbReference type="GeneID" id="112045406"/>
<name>A0A6J1N386_BICAN</name>
<feature type="chain" id="PRO_5026647262" evidence="1">
    <location>
        <begin position="21"/>
        <end position="118"/>
    </location>
</feature>
<protein>
    <submittedName>
        <fullName evidence="3">Probable salivary secreted peptide</fullName>
    </submittedName>
</protein>
<evidence type="ECO:0000313" key="2">
    <source>
        <dbReference type="Proteomes" id="UP001652582"/>
    </source>
</evidence>
<dbReference type="PANTHER" id="PTHR37685:SF1">
    <property type="entry name" value="GEO11136P1-RELATED"/>
    <property type="match status" value="1"/>
</dbReference>
<dbReference type="RefSeq" id="XP_023937341.1">
    <property type="nucleotide sequence ID" value="XM_024081573.2"/>
</dbReference>
<keyword evidence="2" id="KW-1185">Reference proteome</keyword>
<evidence type="ECO:0000256" key="1">
    <source>
        <dbReference type="SAM" id="SignalP"/>
    </source>
</evidence>
<gene>
    <name evidence="3" type="primary">LOC112045406</name>
</gene>
<dbReference type="InterPro" id="IPR031734">
    <property type="entry name" value="MBF2"/>
</dbReference>